<dbReference type="RefSeq" id="WP_376847253.1">
    <property type="nucleotide sequence ID" value="NZ_JBHSFW010000016.1"/>
</dbReference>
<dbReference type="EMBL" id="JBHSFW010000016">
    <property type="protein sequence ID" value="MFC4620149.1"/>
    <property type="molecule type" value="Genomic_DNA"/>
</dbReference>
<protein>
    <submittedName>
        <fullName evidence="2">Uncharacterized protein</fullName>
    </submittedName>
</protein>
<reference evidence="3" key="1">
    <citation type="journal article" date="2019" name="Int. J. Syst. Evol. Microbiol.">
        <title>The Global Catalogue of Microorganisms (GCM) 10K type strain sequencing project: providing services to taxonomists for standard genome sequencing and annotation.</title>
        <authorList>
            <consortium name="The Broad Institute Genomics Platform"/>
            <consortium name="The Broad Institute Genome Sequencing Center for Infectious Disease"/>
            <person name="Wu L."/>
            <person name="Ma J."/>
        </authorList>
    </citation>
    <scope>NUCLEOTIDE SEQUENCE [LARGE SCALE GENOMIC DNA]</scope>
    <source>
        <strain evidence="3">CGMCC 1.16306</strain>
    </source>
</reference>
<keyword evidence="3" id="KW-1185">Reference proteome</keyword>
<organism evidence="2 3">
    <name type="scientific">Camelliibacillus cellulosilyticus</name>
    <dbReference type="NCBI Taxonomy" id="2174486"/>
    <lineage>
        <taxon>Bacteria</taxon>
        <taxon>Bacillati</taxon>
        <taxon>Bacillota</taxon>
        <taxon>Bacilli</taxon>
        <taxon>Bacillales</taxon>
        <taxon>Sporolactobacillaceae</taxon>
        <taxon>Camelliibacillus</taxon>
    </lineage>
</organism>
<gene>
    <name evidence="2" type="ORF">ACFO4N_15655</name>
</gene>
<proteinExistence type="predicted"/>
<dbReference type="Proteomes" id="UP001596022">
    <property type="component" value="Unassembled WGS sequence"/>
</dbReference>
<feature type="compositionally biased region" description="Low complexity" evidence="1">
    <location>
        <begin position="82"/>
        <end position="97"/>
    </location>
</feature>
<feature type="region of interest" description="Disordered" evidence="1">
    <location>
        <begin position="42"/>
        <end position="103"/>
    </location>
</feature>
<evidence type="ECO:0000313" key="3">
    <source>
        <dbReference type="Proteomes" id="UP001596022"/>
    </source>
</evidence>
<accession>A0ABV9GSK0</accession>
<sequence>MSEEKKKSTKQARELHVDTLHIHAKEIVLHQDGATQVGAGMVPQQPAQQQPPIQRDFWGFPVRPMQGGAPAQEGNDQEATGNQENQAGQANQGGDQQAPPPWI</sequence>
<name>A0ABV9GSK0_9BACL</name>
<evidence type="ECO:0000256" key="1">
    <source>
        <dbReference type="SAM" id="MobiDB-lite"/>
    </source>
</evidence>
<feature type="compositionally biased region" description="Low complexity" evidence="1">
    <location>
        <begin position="43"/>
        <end position="54"/>
    </location>
</feature>
<comment type="caution">
    <text evidence="2">The sequence shown here is derived from an EMBL/GenBank/DDBJ whole genome shotgun (WGS) entry which is preliminary data.</text>
</comment>
<evidence type="ECO:0000313" key="2">
    <source>
        <dbReference type="EMBL" id="MFC4620149.1"/>
    </source>
</evidence>